<name>A0A0J8DRC1_BETVV</name>
<evidence type="ECO:0000313" key="1">
    <source>
        <dbReference type="EMBL" id="KMS93275.1"/>
    </source>
</evidence>
<proteinExistence type="predicted"/>
<reference evidence="1 2" key="1">
    <citation type="journal article" date="2014" name="Nature">
        <title>The genome of the recently domesticated crop plant sugar beet (Beta vulgaris).</title>
        <authorList>
            <person name="Dohm J.C."/>
            <person name="Minoche A.E."/>
            <person name="Holtgrawe D."/>
            <person name="Capella-Gutierrez S."/>
            <person name="Zakrzewski F."/>
            <person name="Tafer H."/>
            <person name="Rupp O."/>
            <person name="Sorensen T.R."/>
            <person name="Stracke R."/>
            <person name="Reinhardt R."/>
            <person name="Goesmann A."/>
            <person name="Kraft T."/>
            <person name="Schulz B."/>
            <person name="Stadler P.F."/>
            <person name="Schmidt T."/>
            <person name="Gabaldon T."/>
            <person name="Lehrach H."/>
            <person name="Weisshaar B."/>
            <person name="Himmelbauer H."/>
        </authorList>
    </citation>
    <scope>NUCLEOTIDE SEQUENCE [LARGE SCALE GENOMIC DNA]</scope>
    <source>
        <tissue evidence="1">Taproot</tissue>
    </source>
</reference>
<sequence>MFLKSYRLNRISLSELSLIDKVAVLRDTLSEAGVESSDTDQTSCVSSKPSPIIDMNMIETIGGTSGTRKRKQALDDDFLQLNESKTKRSSITSCASEKSFDDFDAFRPKQ</sequence>
<protein>
    <submittedName>
        <fullName evidence="1">Uncharacterized protein</fullName>
    </submittedName>
</protein>
<accession>A0A0J8DRC1</accession>
<dbReference type="Proteomes" id="UP000035740">
    <property type="component" value="Unassembled WGS sequence"/>
</dbReference>
<dbReference type="EMBL" id="KQ104714">
    <property type="protein sequence ID" value="KMS93275.1"/>
    <property type="molecule type" value="Genomic_DNA"/>
</dbReference>
<evidence type="ECO:0000313" key="2">
    <source>
        <dbReference type="Proteomes" id="UP000035740"/>
    </source>
</evidence>
<keyword evidence="2" id="KW-1185">Reference proteome</keyword>
<dbReference type="Gramene" id="KMS93275">
    <property type="protein sequence ID" value="KMS93275"/>
    <property type="gene ID" value="BVRB_033120"/>
</dbReference>
<dbReference type="AlphaFoldDB" id="A0A0J8DRC1"/>
<gene>
    <name evidence="1" type="ORF">BVRB_033120</name>
</gene>
<organism evidence="1 2">
    <name type="scientific">Beta vulgaris subsp. vulgaris</name>
    <name type="common">Beet</name>
    <dbReference type="NCBI Taxonomy" id="3555"/>
    <lineage>
        <taxon>Eukaryota</taxon>
        <taxon>Viridiplantae</taxon>
        <taxon>Streptophyta</taxon>
        <taxon>Embryophyta</taxon>
        <taxon>Tracheophyta</taxon>
        <taxon>Spermatophyta</taxon>
        <taxon>Magnoliopsida</taxon>
        <taxon>eudicotyledons</taxon>
        <taxon>Gunneridae</taxon>
        <taxon>Pentapetalae</taxon>
        <taxon>Caryophyllales</taxon>
        <taxon>Chenopodiaceae</taxon>
        <taxon>Betoideae</taxon>
        <taxon>Beta</taxon>
    </lineage>
</organism>